<dbReference type="GO" id="GO:0005886">
    <property type="term" value="C:plasma membrane"/>
    <property type="evidence" value="ECO:0007669"/>
    <property type="project" value="UniProtKB-SubCell"/>
</dbReference>
<dbReference type="HOGENOM" id="CLU_045498_2_0_6"/>
<reference evidence="9 10" key="1">
    <citation type="submission" date="2013-02" db="EMBL/GenBank/DDBJ databases">
        <title>The Genome Sequence of Acinetobacter sp. CIP 56.2.</title>
        <authorList>
            <consortium name="The Broad Institute Genome Sequencing Platform"/>
            <consortium name="The Broad Institute Genome Sequencing Center for Infectious Disease"/>
            <person name="Cerqueira G."/>
            <person name="Feldgarden M."/>
            <person name="Courvalin P."/>
            <person name="Perichon B."/>
            <person name="Grillot-Courvalin C."/>
            <person name="Clermont D."/>
            <person name="Rocha E."/>
            <person name="Yoon E.-J."/>
            <person name="Nemec A."/>
            <person name="Walker B."/>
            <person name="Young S.K."/>
            <person name="Zeng Q."/>
            <person name="Gargeya S."/>
            <person name="Fitzgerald M."/>
            <person name="Haas B."/>
            <person name="Abouelleil A."/>
            <person name="Alvarado L."/>
            <person name="Arachchi H.M."/>
            <person name="Berlin A.M."/>
            <person name="Chapman S.B."/>
            <person name="Dewar J."/>
            <person name="Goldberg J."/>
            <person name="Griggs A."/>
            <person name="Gujja S."/>
            <person name="Hansen M."/>
            <person name="Howarth C."/>
            <person name="Imamovic A."/>
            <person name="Larimer J."/>
            <person name="McCowan C."/>
            <person name="Murphy C."/>
            <person name="Neiman D."/>
            <person name="Pearson M."/>
            <person name="Priest M."/>
            <person name="Roberts A."/>
            <person name="Saif S."/>
            <person name="Shea T."/>
            <person name="Sisk P."/>
            <person name="Sykes S."/>
            <person name="Wortman J."/>
            <person name="Nusbaum C."/>
            <person name="Birren B."/>
        </authorList>
    </citation>
    <scope>NUCLEOTIDE SEQUENCE [LARGE SCALE GENOMIC DNA]</scope>
    <source>
        <strain evidence="9 10">CIP 56.2</strain>
    </source>
</reference>
<evidence type="ECO:0000256" key="3">
    <source>
        <dbReference type="ARBA" id="ARBA00022448"/>
    </source>
</evidence>
<feature type="transmembrane region" description="Helical" evidence="8">
    <location>
        <begin position="234"/>
        <end position="252"/>
    </location>
</feature>
<accession>N8XUA4</accession>
<evidence type="ECO:0000256" key="5">
    <source>
        <dbReference type="ARBA" id="ARBA00022692"/>
    </source>
</evidence>
<evidence type="ECO:0000256" key="4">
    <source>
        <dbReference type="ARBA" id="ARBA00022475"/>
    </source>
</evidence>
<feature type="transmembrane region" description="Helical" evidence="8">
    <location>
        <begin position="141"/>
        <end position="169"/>
    </location>
</feature>
<dbReference type="PANTHER" id="PTHR30269">
    <property type="entry name" value="TRANSMEMBRANE PROTEIN YFCA"/>
    <property type="match status" value="1"/>
</dbReference>
<protein>
    <recommendedName>
        <fullName evidence="8">Probable membrane transporter protein</fullName>
    </recommendedName>
</protein>
<dbReference type="Proteomes" id="UP000013209">
    <property type="component" value="Unassembled WGS sequence"/>
</dbReference>
<evidence type="ECO:0000313" key="10">
    <source>
        <dbReference type="Proteomes" id="UP000013209"/>
    </source>
</evidence>
<dbReference type="InterPro" id="IPR052017">
    <property type="entry name" value="TSUP"/>
</dbReference>
<dbReference type="InterPro" id="IPR002781">
    <property type="entry name" value="TM_pro_TauE-like"/>
</dbReference>
<keyword evidence="3" id="KW-0813">Transport</keyword>
<proteinExistence type="inferred from homology"/>
<sequence>MMIDETVLLTLGFFAFCGGLIDAAVGGGGLVQIPALLHALPQHSITTVLGTNKLAVWAGTASSIFKFVHKIKFVWKLLIPTMLTAFIFAFIGAMATAHIPKQLMTYVIFCLLIMMAVYTFLKKDLGARSTYLKCGHKEILLGILFGGLIGFYDGVFGPGSGSFLLFLFVKVFGFDFLNASASAKVVNLGTFSAALLFFIPTGHILWAIGLTIAVCNIMGSLVGVFLALRYGSQFIRLFFLILLIFLIIRMGLSIF</sequence>
<comment type="subcellular location">
    <subcellularLocation>
        <location evidence="1 8">Cell membrane</location>
        <topology evidence="1 8">Multi-pass membrane protein</topology>
    </subcellularLocation>
</comment>
<feature type="transmembrane region" description="Helical" evidence="8">
    <location>
        <begin position="47"/>
        <end position="65"/>
    </location>
</feature>
<dbReference type="Pfam" id="PF01925">
    <property type="entry name" value="TauE"/>
    <property type="match status" value="1"/>
</dbReference>
<feature type="transmembrane region" description="Helical" evidence="8">
    <location>
        <begin position="206"/>
        <end position="228"/>
    </location>
</feature>
<dbReference type="AlphaFoldDB" id="N8XUA4"/>
<feature type="transmembrane region" description="Helical" evidence="8">
    <location>
        <begin position="77"/>
        <end position="97"/>
    </location>
</feature>
<evidence type="ECO:0000313" key="9">
    <source>
        <dbReference type="EMBL" id="ENV10670.1"/>
    </source>
</evidence>
<comment type="similarity">
    <text evidence="2 8">Belongs to the 4-toluene sulfonate uptake permease (TSUP) (TC 2.A.102) family.</text>
</comment>
<dbReference type="EMBL" id="APPH01000004">
    <property type="protein sequence ID" value="ENV10670.1"/>
    <property type="molecule type" value="Genomic_DNA"/>
</dbReference>
<evidence type="ECO:0000256" key="2">
    <source>
        <dbReference type="ARBA" id="ARBA00009142"/>
    </source>
</evidence>
<dbReference type="PATRIC" id="fig|1144672.3.peg.428"/>
<dbReference type="PANTHER" id="PTHR30269:SF0">
    <property type="entry name" value="MEMBRANE TRANSPORTER PROTEIN YFCA-RELATED"/>
    <property type="match status" value="1"/>
</dbReference>
<keyword evidence="5 8" id="KW-0812">Transmembrane</keyword>
<evidence type="ECO:0000256" key="8">
    <source>
        <dbReference type="RuleBase" id="RU363041"/>
    </source>
</evidence>
<evidence type="ECO:0000256" key="1">
    <source>
        <dbReference type="ARBA" id="ARBA00004651"/>
    </source>
</evidence>
<gene>
    <name evidence="9" type="ORF">F966_00441</name>
</gene>
<dbReference type="eggNOG" id="COG0730">
    <property type="taxonomic scope" value="Bacteria"/>
</dbReference>
<name>N8XUA4_9GAMM</name>
<keyword evidence="6 8" id="KW-1133">Transmembrane helix</keyword>
<comment type="caution">
    <text evidence="9">The sequence shown here is derived from an EMBL/GenBank/DDBJ whole genome shotgun (WGS) entry which is preliminary data.</text>
</comment>
<evidence type="ECO:0000256" key="6">
    <source>
        <dbReference type="ARBA" id="ARBA00022989"/>
    </source>
</evidence>
<keyword evidence="4 8" id="KW-1003">Cell membrane</keyword>
<evidence type="ECO:0000256" key="7">
    <source>
        <dbReference type="ARBA" id="ARBA00023136"/>
    </source>
</evidence>
<keyword evidence="7 8" id="KW-0472">Membrane</keyword>
<organism evidence="9 10">
    <name type="scientific">Acinetobacter higginsii</name>
    <dbReference type="NCBI Taxonomy" id="70347"/>
    <lineage>
        <taxon>Bacteria</taxon>
        <taxon>Pseudomonadati</taxon>
        <taxon>Pseudomonadota</taxon>
        <taxon>Gammaproteobacteria</taxon>
        <taxon>Moraxellales</taxon>
        <taxon>Moraxellaceae</taxon>
        <taxon>Acinetobacter</taxon>
    </lineage>
</organism>
<feature type="transmembrane region" description="Helical" evidence="8">
    <location>
        <begin position="103"/>
        <end position="121"/>
    </location>
</feature>